<name>A0A1I2ZEB1_9RHOB</name>
<evidence type="ECO:0000313" key="5">
    <source>
        <dbReference type="Proteomes" id="UP000183635"/>
    </source>
</evidence>
<dbReference type="AlphaFoldDB" id="A0A1I2ZEB1"/>
<feature type="domain" description="DUF2062" evidence="3">
    <location>
        <begin position="26"/>
        <end position="191"/>
    </location>
</feature>
<dbReference type="PANTHER" id="PTHR40547:SF1">
    <property type="entry name" value="SLL0298 PROTEIN"/>
    <property type="match status" value="1"/>
</dbReference>
<evidence type="ECO:0000256" key="1">
    <source>
        <dbReference type="SAM" id="MobiDB-lite"/>
    </source>
</evidence>
<keyword evidence="2" id="KW-0812">Transmembrane</keyword>
<feature type="transmembrane region" description="Helical" evidence="2">
    <location>
        <begin position="49"/>
        <end position="75"/>
    </location>
</feature>
<dbReference type="PANTHER" id="PTHR40547">
    <property type="entry name" value="SLL0298 PROTEIN"/>
    <property type="match status" value="1"/>
</dbReference>
<dbReference type="RefSeq" id="WP_231964608.1">
    <property type="nucleotide sequence ID" value="NZ_CBCRYP010000003.1"/>
</dbReference>
<dbReference type="Pfam" id="PF09835">
    <property type="entry name" value="DUF2062"/>
    <property type="match status" value="1"/>
</dbReference>
<feature type="transmembrane region" description="Helical" evidence="2">
    <location>
        <begin position="160"/>
        <end position="183"/>
    </location>
</feature>
<keyword evidence="2" id="KW-0472">Membrane</keyword>
<evidence type="ECO:0000259" key="3">
    <source>
        <dbReference type="Pfam" id="PF09835"/>
    </source>
</evidence>
<gene>
    <name evidence="4" type="ORF">SAMN04488021_10860</name>
</gene>
<dbReference type="EMBL" id="FOPU01000008">
    <property type="protein sequence ID" value="SFH35965.1"/>
    <property type="molecule type" value="Genomic_DNA"/>
</dbReference>
<sequence length="245" mass="27448">MFKRRKPLSYAQMWTEMFYPRSGWKRASKYVLHRLRRLPDRPHRVARGWAAGIFISFTPFFGFHLMGAALIAWIIRGNILAALLGTFVGNPLTTPFVALTATGLGRWILGVEGKFTPHLIFEEFTRAGSELWNNLLAPVTDRVAHWDQLLQFNEQIFTPYMVGGVIEGLPICIAIHYLTVPVIKAYHRHRERQMAERIARAKARRATELASKAPSSKTEPVAQGIPAHAGDQQRPAQGGPAGKGA</sequence>
<dbReference type="Proteomes" id="UP000183635">
    <property type="component" value="Unassembled WGS sequence"/>
</dbReference>
<keyword evidence="5" id="KW-1185">Reference proteome</keyword>
<dbReference type="InterPro" id="IPR018639">
    <property type="entry name" value="DUF2062"/>
</dbReference>
<organism evidence="4 5">
    <name type="scientific">Paracoccus aminovorans</name>
    <dbReference type="NCBI Taxonomy" id="34004"/>
    <lineage>
        <taxon>Bacteria</taxon>
        <taxon>Pseudomonadati</taxon>
        <taxon>Pseudomonadota</taxon>
        <taxon>Alphaproteobacteria</taxon>
        <taxon>Rhodobacterales</taxon>
        <taxon>Paracoccaceae</taxon>
        <taxon>Paracoccus</taxon>
    </lineage>
</organism>
<protein>
    <recommendedName>
        <fullName evidence="3">DUF2062 domain-containing protein</fullName>
    </recommendedName>
</protein>
<evidence type="ECO:0000313" key="4">
    <source>
        <dbReference type="EMBL" id="SFH35965.1"/>
    </source>
</evidence>
<proteinExistence type="predicted"/>
<accession>A0A1I2ZEB1</accession>
<dbReference type="STRING" id="34004.SAMN04488021_10860"/>
<keyword evidence="2" id="KW-1133">Transmembrane helix</keyword>
<feature type="region of interest" description="Disordered" evidence="1">
    <location>
        <begin position="205"/>
        <end position="245"/>
    </location>
</feature>
<reference evidence="4 5" key="1">
    <citation type="submission" date="2016-10" db="EMBL/GenBank/DDBJ databases">
        <authorList>
            <person name="de Groot N.N."/>
        </authorList>
    </citation>
    <scope>NUCLEOTIDE SEQUENCE [LARGE SCALE GENOMIC DNA]</scope>
    <source>
        <strain evidence="4 5">DSM 8537</strain>
    </source>
</reference>
<evidence type="ECO:0000256" key="2">
    <source>
        <dbReference type="SAM" id="Phobius"/>
    </source>
</evidence>